<dbReference type="AlphaFoldDB" id="A0A1H5L1R5"/>
<dbReference type="InterPro" id="IPR004104">
    <property type="entry name" value="Gfo/Idh/MocA-like_OxRdtase_C"/>
</dbReference>
<feature type="domain" description="Gfo/Idh/MocA-like oxidoreductase N-terminal" evidence="3">
    <location>
        <begin position="9"/>
        <end position="133"/>
    </location>
</feature>
<evidence type="ECO:0000256" key="1">
    <source>
        <dbReference type="ARBA" id="ARBA00010928"/>
    </source>
</evidence>
<protein>
    <submittedName>
        <fullName evidence="5">Oxidoreductase family, NAD-binding Rossmann fold</fullName>
    </submittedName>
</protein>
<dbReference type="Pfam" id="PF02894">
    <property type="entry name" value="GFO_IDH_MocA_C"/>
    <property type="match status" value="1"/>
</dbReference>
<evidence type="ECO:0000256" key="2">
    <source>
        <dbReference type="SAM" id="MobiDB-lite"/>
    </source>
</evidence>
<dbReference type="Proteomes" id="UP000181980">
    <property type="component" value="Unassembled WGS sequence"/>
</dbReference>
<evidence type="ECO:0000313" key="5">
    <source>
        <dbReference type="EMBL" id="SEE71022.1"/>
    </source>
</evidence>
<keyword evidence="6" id="KW-1185">Reference proteome</keyword>
<comment type="similarity">
    <text evidence="1">Belongs to the Gfo/Idh/MocA family.</text>
</comment>
<dbReference type="GO" id="GO:0000166">
    <property type="term" value="F:nucleotide binding"/>
    <property type="evidence" value="ECO:0007669"/>
    <property type="project" value="InterPro"/>
</dbReference>
<dbReference type="PANTHER" id="PTHR43377:SF2">
    <property type="entry name" value="BINDING ROSSMANN FOLD OXIDOREDUCTASE, PUTATIVE (AFU_ORTHOLOGUE AFUA_4G00560)-RELATED"/>
    <property type="match status" value="1"/>
</dbReference>
<evidence type="ECO:0000313" key="6">
    <source>
        <dbReference type="Proteomes" id="UP000181980"/>
    </source>
</evidence>
<evidence type="ECO:0000259" key="3">
    <source>
        <dbReference type="Pfam" id="PF01408"/>
    </source>
</evidence>
<evidence type="ECO:0000259" key="4">
    <source>
        <dbReference type="Pfam" id="PF02894"/>
    </source>
</evidence>
<dbReference type="InterPro" id="IPR051450">
    <property type="entry name" value="Gfo/Idh/MocA_Oxidoreductases"/>
</dbReference>
<gene>
    <name evidence="5" type="ORF">SAMN04488561_2367</name>
</gene>
<sequence length="439" mass="47729">MNTTVGRRRYAVVGTGNRAQLYVDALLTTHADVGTPVAWCDVNAVRMSYYDDRYRAVHGDQPAPRRYGPDDFAALLAEVRPDGVIVTSPDWTHHRYVVAALEHGCDVVVEKPLTTSAGHARAIARAAEASAARAVLTFNYRYSPRNTEVRRLIASGAVGDVTSVHFEWLLDTAHGADYFRRWHREKAKSGGLLVHKATHHFDLANWWLDDVPATVFALGGLRFYGARRAEERGLGPRPARSRDDPGRADDPFALDLGADDTLRRLYLEAEGDDGYLRDQDVFGEGITIEDNLSVLVGYERGASMTYSLNAHAPWEGYRVAVNGTAGRLELEVVETAHQAAGPGADAVRAEGDRIVLQRHWERAVEVPVPPGAHGPHGHGGGDALLLDDLFRGPGDDPLRRPAGLDDGFRSIAVGLAANESLATGRPVRVASLGLPLGPR</sequence>
<dbReference type="OrthoDB" id="103047at2"/>
<feature type="compositionally biased region" description="Basic and acidic residues" evidence="2">
    <location>
        <begin position="233"/>
        <end position="250"/>
    </location>
</feature>
<dbReference type="STRING" id="561176.SAMN04488561_2367"/>
<dbReference type="InterPro" id="IPR036291">
    <property type="entry name" value="NAD(P)-bd_dom_sf"/>
</dbReference>
<name>A0A1H5L1R5_9ACTN</name>
<proteinExistence type="inferred from homology"/>
<dbReference type="PANTHER" id="PTHR43377">
    <property type="entry name" value="BILIVERDIN REDUCTASE A"/>
    <property type="match status" value="1"/>
</dbReference>
<organism evidence="5 6">
    <name type="scientific">Jiangella alba</name>
    <dbReference type="NCBI Taxonomy" id="561176"/>
    <lineage>
        <taxon>Bacteria</taxon>
        <taxon>Bacillati</taxon>
        <taxon>Actinomycetota</taxon>
        <taxon>Actinomycetes</taxon>
        <taxon>Jiangellales</taxon>
        <taxon>Jiangellaceae</taxon>
        <taxon>Jiangella</taxon>
    </lineage>
</organism>
<dbReference type="InterPro" id="IPR000683">
    <property type="entry name" value="Gfo/Idh/MocA-like_OxRdtase_N"/>
</dbReference>
<dbReference type="EMBL" id="FNUC01000003">
    <property type="protein sequence ID" value="SEE71022.1"/>
    <property type="molecule type" value="Genomic_DNA"/>
</dbReference>
<feature type="domain" description="Gfo/Idh/MocA-like oxidoreductase C-terminal" evidence="4">
    <location>
        <begin position="150"/>
        <end position="428"/>
    </location>
</feature>
<dbReference type="SUPFAM" id="SSF51735">
    <property type="entry name" value="NAD(P)-binding Rossmann-fold domains"/>
    <property type="match status" value="1"/>
</dbReference>
<dbReference type="Gene3D" id="3.40.50.720">
    <property type="entry name" value="NAD(P)-binding Rossmann-like Domain"/>
    <property type="match status" value="1"/>
</dbReference>
<dbReference type="SUPFAM" id="SSF55347">
    <property type="entry name" value="Glyceraldehyde-3-phosphate dehydrogenase-like, C-terminal domain"/>
    <property type="match status" value="1"/>
</dbReference>
<dbReference type="Gene3D" id="3.30.360.10">
    <property type="entry name" value="Dihydrodipicolinate Reductase, domain 2"/>
    <property type="match status" value="1"/>
</dbReference>
<dbReference type="Pfam" id="PF01408">
    <property type="entry name" value="GFO_IDH_MocA"/>
    <property type="match status" value="1"/>
</dbReference>
<dbReference type="RefSeq" id="WP_069112692.1">
    <property type="nucleotide sequence ID" value="NZ_FNUC01000003.1"/>
</dbReference>
<reference evidence="6" key="1">
    <citation type="submission" date="2016-10" db="EMBL/GenBank/DDBJ databases">
        <authorList>
            <person name="Varghese N."/>
            <person name="Submissions S."/>
        </authorList>
    </citation>
    <scope>NUCLEOTIDE SEQUENCE [LARGE SCALE GENOMIC DNA]</scope>
    <source>
        <strain evidence="6">DSM 45237</strain>
    </source>
</reference>
<accession>A0A1H5L1R5</accession>
<feature type="region of interest" description="Disordered" evidence="2">
    <location>
        <begin position="233"/>
        <end position="254"/>
    </location>
</feature>